<sequence>MRHRPTNLVFSFSFFISLLFIFIFFTDTAISQNTTIPVNVGVILNVNQELGKMSLSCIDMALSDFYATNSNYKTRLILNTRDSKGDVIGAAAAALDLIKNVQVQALIGPENSMQTNFVIDLGSKSQVPILSFSATSPSLTSFKSPYFFQATQNDSSQVSAITSIIQVFGWREAVPIYVDNEFGEGVIPYLTDALQAINTRVPYRSVISPIVSDDQIVEELYKLMTMQTRVFIVHMLPSLGSRLFTKAKQVGMMNQGYVWIITDGLTNLFGSLEPSVIESMQGLLGVRPYVPKTTALDGFQLRWKRKFQQENPSLVDAEPNIFGLLAYDAIMALAMAVENAGTTNFGFDMKNVSTNAIDLEAFGVSMNGPKLLESLSVTRFKGLTGDYTFVDGQLQSLAFQILNVNGDGERGIGFWTPEKGLMKKLNLTSRDSTSKSHLGPIIWPGDSTSVPKGWEIPTNKKILRIGVPVSSGFSEFVKVITDPITNKTIATGYCIDVFNAVMQVLPYAINYEFIPFGLPDGTSGSYNDMIYQVKLGKFDAVVGDTTIVGNRSRFVDFTLPYTESGVSMVVPIKDNNKKNAWVFLKPLTWDLWMTSTCFFLFIGFVIWVLEHRINEDFRGPPEHQVGTSFWFSFSTMVFSHRERVISNLGRFVVIVWCFVVLILTQSYTASLTSLLTMQRLQPTIGDVKELIKRGENVGFQQGSFVVGILKELGFNEKNLWVYDSIEEWDALFENGTANGGIATAFDEVPYIKLLLGKYCSKYTMIEPSFNTAGFGFAFPLGSPLLHDVSRAILNVTEGQKMNKIEDAWFKKNSCPDPSTLVSSQSLGLDSFWGLFLIAGTTSILALIIFMVTFIYEHREVMKESDPRSSLLTRIRTLLEIFVSKDLSAHTFKEKTGIHVHGLGAATPSPNNHCPTSPSSYSQHTDQYFCSYGEQGTPSTEYGDLNPNPSGQSPQEIVHAIELRRQIKKEHEIHRLSIKINDVDILHRII</sequence>
<evidence type="ECO:0000313" key="1">
    <source>
        <dbReference type="EMBL" id="KAJ0090977.1"/>
    </source>
</evidence>
<dbReference type="EMBL" id="CM047904">
    <property type="protein sequence ID" value="KAJ0090977.1"/>
    <property type="molecule type" value="Genomic_DNA"/>
</dbReference>
<reference evidence="2" key="1">
    <citation type="journal article" date="2023" name="G3 (Bethesda)">
        <title>Genome assembly and association tests identify interacting loci associated with vigor, precocity, and sex in interspecific pistachio rootstocks.</title>
        <authorList>
            <person name="Palmer W."/>
            <person name="Jacygrad E."/>
            <person name="Sagayaradj S."/>
            <person name="Cavanaugh K."/>
            <person name="Han R."/>
            <person name="Bertier L."/>
            <person name="Beede B."/>
            <person name="Kafkas S."/>
            <person name="Golino D."/>
            <person name="Preece J."/>
            <person name="Michelmore R."/>
        </authorList>
    </citation>
    <scope>NUCLEOTIDE SEQUENCE [LARGE SCALE GENOMIC DNA]</scope>
</reference>
<comment type="caution">
    <text evidence="1">The sequence shown here is derived from an EMBL/GenBank/DDBJ whole genome shotgun (WGS) entry which is preliminary data.</text>
</comment>
<dbReference type="Proteomes" id="UP001164250">
    <property type="component" value="Chromosome 8"/>
</dbReference>
<name>A0ACC1AWB2_9ROSI</name>
<proteinExistence type="predicted"/>
<evidence type="ECO:0000313" key="2">
    <source>
        <dbReference type="Proteomes" id="UP001164250"/>
    </source>
</evidence>
<gene>
    <name evidence="1" type="ORF">Patl1_12652</name>
</gene>
<keyword evidence="2" id="KW-1185">Reference proteome</keyword>
<accession>A0ACC1AWB2</accession>
<organism evidence="1 2">
    <name type="scientific">Pistacia atlantica</name>
    <dbReference type="NCBI Taxonomy" id="434234"/>
    <lineage>
        <taxon>Eukaryota</taxon>
        <taxon>Viridiplantae</taxon>
        <taxon>Streptophyta</taxon>
        <taxon>Embryophyta</taxon>
        <taxon>Tracheophyta</taxon>
        <taxon>Spermatophyta</taxon>
        <taxon>Magnoliopsida</taxon>
        <taxon>eudicotyledons</taxon>
        <taxon>Gunneridae</taxon>
        <taxon>Pentapetalae</taxon>
        <taxon>rosids</taxon>
        <taxon>malvids</taxon>
        <taxon>Sapindales</taxon>
        <taxon>Anacardiaceae</taxon>
        <taxon>Pistacia</taxon>
    </lineage>
</organism>
<protein>
    <submittedName>
        <fullName evidence="1">Uncharacterized protein</fullName>
    </submittedName>
</protein>